<dbReference type="AlphaFoldDB" id="A0A1I7ZUP6"/>
<name>A0A1I7ZUP6_9BILA</name>
<protein>
    <submittedName>
        <fullName evidence="2">ATP-dependent DNA helicase</fullName>
    </submittedName>
</protein>
<keyword evidence="1" id="KW-1185">Reference proteome</keyword>
<dbReference type="GO" id="GO:0005657">
    <property type="term" value="C:replication fork"/>
    <property type="evidence" value="ECO:0007669"/>
    <property type="project" value="TreeGrafter"/>
</dbReference>
<proteinExistence type="predicted"/>
<accession>A0A1I7ZUP6</accession>
<dbReference type="InterPro" id="IPR027417">
    <property type="entry name" value="P-loop_NTPase"/>
</dbReference>
<reference evidence="2" key="1">
    <citation type="submission" date="2016-11" db="UniProtKB">
        <authorList>
            <consortium name="WormBaseParasite"/>
        </authorList>
    </citation>
    <scope>IDENTIFICATION</scope>
</reference>
<dbReference type="CDD" id="cd18809">
    <property type="entry name" value="SF1_C_RecD"/>
    <property type="match status" value="1"/>
</dbReference>
<dbReference type="WBParaSite" id="L893_g29804.t1">
    <property type="protein sequence ID" value="L893_g29804.t1"/>
    <property type="gene ID" value="L893_g29804"/>
</dbReference>
<evidence type="ECO:0000313" key="1">
    <source>
        <dbReference type="Proteomes" id="UP000095287"/>
    </source>
</evidence>
<dbReference type="PANTHER" id="PTHR23274">
    <property type="entry name" value="DNA HELICASE-RELATED"/>
    <property type="match status" value="1"/>
</dbReference>
<dbReference type="Proteomes" id="UP000095287">
    <property type="component" value="Unplaced"/>
</dbReference>
<organism evidence="1 2">
    <name type="scientific">Steinernema glaseri</name>
    <dbReference type="NCBI Taxonomy" id="37863"/>
    <lineage>
        <taxon>Eukaryota</taxon>
        <taxon>Metazoa</taxon>
        <taxon>Ecdysozoa</taxon>
        <taxon>Nematoda</taxon>
        <taxon>Chromadorea</taxon>
        <taxon>Rhabditida</taxon>
        <taxon>Tylenchina</taxon>
        <taxon>Panagrolaimomorpha</taxon>
        <taxon>Strongyloidoidea</taxon>
        <taxon>Steinernematidae</taxon>
        <taxon>Steinernema</taxon>
    </lineage>
</organism>
<dbReference type="SUPFAM" id="SSF52540">
    <property type="entry name" value="P-loop containing nucleoside triphosphate hydrolases"/>
    <property type="match status" value="1"/>
</dbReference>
<evidence type="ECO:0000313" key="2">
    <source>
        <dbReference type="WBParaSite" id="L893_g29804.t1"/>
    </source>
</evidence>
<dbReference type="GO" id="GO:0006260">
    <property type="term" value="P:DNA replication"/>
    <property type="evidence" value="ECO:0007669"/>
    <property type="project" value="TreeGrafter"/>
</dbReference>
<sequence>MEDEALAAYELLLGLSLANTVSHTPSGNMFSAPVKNPKNLHVFFSTPGLKTQQKTQTSCKNSSRGDSISPKVQLRGGGIAQGARFTRIQFPVRLSFVNTINKAQGQTLARVSLIFTGGEECFAHGQLYVALSRVRNERRIMFFCDGTERLDRADVAKNIVHRELI</sequence>
<dbReference type="PANTHER" id="PTHR23274:SF51">
    <property type="entry name" value="OS03G0423850 PROTEIN"/>
    <property type="match status" value="1"/>
</dbReference>